<evidence type="ECO:0000313" key="3">
    <source>
        <dbReference type="EMBL" id="CEL58841.1"/>
    </source>
</evidence>
<feature type="compositionally biased region" description="Polar residues" evidence="1">
    <location>
        <begin position="385"/>
        <end position="400"/>
    </location>
</feature>
<dbReference type="Gene3D" id="2.60.120.260">
    <property type="entry name" value="Galactose-binding domain-like"/>
    <property type="match status" value="2"/>
</dbReference>
<keyword evidence="2" id="KW-0472">Membrane</keyword>
<evidence type="ECO:0000256" key="2">
    <source>
        <dbReference type="SAM" id="Phobius"/>
    </source>
</evidence>
<dbReference type="OrthoDB" id="2576334at2759"/>
<dbReference type="Proteomes" id="UP000059188">
    <property type="component" value="Unassembled WGS sequence"/>
</dbReference>
<feature type="compositionally biased region" description="Basic and acidic residues" evidence="1">
    <location>
        <begin position="547"/>
        <end position="558"/>
    </location>
</feature>
<evidence type="ECO:0000313" key="4">
    <source>
        <dbReference type="Proteomes" id="UP000059188"/>
    </source>
</evidence>
<keyword evidence="4" id="KW-1185">Reference proteome</keyword>
<dbReference type="EMBL" id="LN679134">
    <property type="protein sequence ID" value="CEL58841.1"/>
    <property type="molecule type" value="Genomic_DNA"/>
</dbReference>
<accession>A0A0B7FLJ7</accession>
<feature type="region of interest" description="Disordered" evidence="1">
    <location>
        <begin position="354"/>
        <end position="427"/>
    </location>
</feature>
<organism evidence="3 4">
    <name type="scientific">Thanatephorus cucumeris (strain AG1-IB / isolate 7/3/14)</name>
    <name type="common">Lettuce bottom rot fungus</name>
    <name type="synonym">Rhizoctonia solani</name>
    <dbReference type="NCBI Taxonomy" id="1108050"/>
    <lineage>
        <taxon>Eukaryota</taxon>
        <taxon>Fungi</taxon>
        <taxon>Dikarya</taxon>
        <taxon>Basidiomycota</taxon>
        <taxon>Agaricomycotina</taxon>
        <taxon>Agaricomycetes</taxon>
        <taxon>Cantharellales</taxon>
        <taxon>Ceratobasidiaceae</taxon>
        <taxon>Rhizoctonia</taxon>
        <taxon>Rhizoctonia solani AG-1</taxon>
    </lineage>
</organism>
<reference evidence="3 4" key="1">
    <citation type="submission" date="2014-11" db="EMBL/GenBank/DDBJ databases">
        <authorList>
            <person name="Wibberg Daniel"/>
        </authorList>
    </citation>
    <scope>NUCLEOTIDE SEQUENCE [LARGE SCALE GENOMIC DNA]</scope>
    <source>
        <strain evidence="3">Rhizoctonia solani AG1-IB 7/3/14</strain>
    </source>
</reference>
<name>A0A0B7FLJ7_THACB</name>
<proteinExistence type="predicted"/>
<keyword evidence="2" id="KW-1133">Transmembrane helix</keyword>
<sequence length="558" mass="58744">MSETVYNITIPNTSATLAYSPYVTDNAGSGGWQSLCPTYVTNSNGTNSWICDPDSAHTTSSFKASFQLSFEGVGIHLIGNTTNSLGYDISLDGVHFPGNFRSNAQSLYSSVGLKPGQHTVSLTVRQPVSANNPGSVTLKEVVVNSGTGRSGATMTKKVLDDTDPSITYYAPSGGNWTIVNTYVQATQPEGITSSTFHDSYWTNATATIAFKGAGISVYGACYSHSRYAAYSASMDGSEEIPYDGTINLYSIGGDVKQRAGNCLRYFKAGLDGDKDHELVLKVKDMGRLAVDWVEVFTVEGGNAFDSGDGGGSTGTHSSTTVPIIAGAISAGVVLLLALLTIIICLRRKRTEPQDIMTPAPSQAGFSSRADPSFVSTPFTPGLSRVRTNSNGASGMSTRPQPETPTLGMVKRRSEDAPARLSYSSGGAPLASPGLTSLSSYTESTGSGPGWVDSTGYQTTPFNYMTPLGTSMSRPVEYVVQINGMGSNPGEVYASGGLTAGGVIITEAGSSRGMRPGYQIYTGTMENRAGSSMSPAPPAYEQVEVPEDTSRVSREKRVR</sequence>
<evidence type="ECO:0000256" key="1">
    <source>
        <dbReference type="SAM" id="MobiDB-lite"/>
    </source>
</evidence>
<keyword evidence="2" id="KW-0812">Transmembrane</keyword>
<evidence type="ECO:0008006" key="5">
    <source>
        <dbReference type="Google" id="ProtNLM"/>
    </source>
</evidence>
<feature type="region of interest" description="Disordered" evidence="1">
    <location>
        <begin position="526"/>
        <end position="558"/>
    </location>
</feature>
<protein>
    <recommendedName>
        <fullName evidence="5">Adenovirus e3 region domain-containing protein</fullName>
    </recommendedName>
</protein>
<gene>
    <name evidence="3" type="ORF">RSOLAG1IB_08870</name>
</gene>
<feature type="transmembrane region" description="Helical" evidence="2">
    <location>
        <begin position="323"/>
        <end position="345"/>
    </location>
</feature>
<dbReference type="AlphaFoldDB" id="A0A0B7FLJ7"/>